<reference evidence="2 3" key="1">
    <citation type="submission" date="2019-07" db="EMBL/GenBank/DDBJ databases">
        <title>Whole genome shotgun sequence of Chitinophaga cymbidii NBRC 109752.</title>
        <authorList>
            <person name="Hosoyama A."/>
            <person name="Uohara A."/>
            <person name="Ohji S."/>
            <person name="Ichikawa N."/>
        </authorList>
    </citation>
    <scope>NUCLEOTIDE SEQUENCE [LARGE SCALE GENOMIC DNA]</scope>
    <source>
        <strain evidence="2 3">NBRC 109752</strain>
    </source>
</reference>
<dbReference type="EMBL" id="BKAU01000009">
    <property type="protein sequence ID" value="GEP98883.1"/>
    <property type="molecule type" value="Genomic_DNA"/>
</dbReference>
<sequence>MLASACRKMDDFRKEYLGNGAITYAGKIDSVKIHPGNGRLMISGLLIGDPKIVKLKIYWDNKTDSLIVPVNRSAGVDTMRIMLNDFPESVKTFMLITEDKYGNTSMAVNITGRIYGPQYNSTLLNRTVELAEMKGDSVVVDWNTLDASSGGISTEVEFTDLDGNTQKVVTERKDSVAILHKFKPGTTFKYRTKFLPDTLAIDTFYSDYRNVGVRADITAQYIKNSGQPFTAASGTDRWRIPADWTVSDDVKNAGGLGGIDAGDWLPSPALSMEGGWGLPAVPNGKIHQTVTLPAGNYSFEVLMGDCSDGGTKYITIAEGNELPDVDPVPEEALAFSGMVRNTTNVVKFTLTAQTTVSLGFNGKLPDTGTFMKIYKVRLFTLP</sequence>
<protein>
    <recommendedName>
        <fullName evidence="1">DUF5013 domain-containing protein</fullName>
    </recommendedName>
</protein>
<evidence type="ECO:0000313" key="3">
    <source>
        <dbReference type="Proteomes" id="UP000321436"/>
    </source>
</evidence>
<gene>
    <name evidence="2" type="ORF">CCY01nite_51430</name>
</gene>
<dbReference type="Pfam" id="PF16405">
    <property type="entry name" value="DUF5013"/>
    <property type="match status" value="1"/>
</dbReference>
<dbReference type="Proteomes" id="UP000321436">
    <property type="component" value="Unassembled WGS sequence"/>
</dbReference>
<evidence type="ECO:0000313" key="2">
    <source>
        <dbReference type="EMBL" id="GEP98883.1"/>
    </source>
</evidence>
<keyword evidence="3" id="KW-1185">Reference proteome</keyword>
<comment type="caution">
    <text evidence="2">The sequence shown here is derived from an EMBL/GenBank/DDBJ whole genome shotgun (WGS) entry which is preliminary data.</text>
</comment>
<proteinExistence type="predicted"/>
<dbReference type="AlphaFoldDB" id="A0A512RT59"/>
<accession>A0A512RT59</accession>
<dbReference type="Pfam" id="PF16389">
    <property type="entry name" value="DUF4998"/>
    <property type="match status" value="1"/>
</dbReference>
<feature type="domain" description="DUF5013" evidence="1">
    <location>
        <begin position="223"/>
        <end position="359"/>
    </location>
</feature>
<name>A0A512RT59_9BACT</name>
<dbReference type="InterPro" id="IPR032181">
    <property type="entry name" value="DUF5013"/>
</dbReference>
<organism evidence="2 3">
    <name type="scientific">Chitinophaga cymbidii</name>
    <dbReference type="NCBI Taxonomy" id="1096750"/>
    <lineage>
        <taxon>Bacteria</taxon>
        <taxon>Pseudomonadati</taxon>
        <taxon>Bacteroidota</taxon>
        <taxon>Chitinophagia</taxon>
        <taxon>Chitinophagales</taxon>
        <taxon>Chitinophagaceae</taxon>
        <taxon>Chitinophaga</taxon>
    </lineage>
</organism>
<evidence type="ECO:0000259" key="1">
    <source>
        <dbReference type="Pfam" id="PF16405"/>
    </source>
</evidence>